<dbReference type="RefSeq" id="WP_188913401.1">
    <property type="nucleotide sequence ID" value="NZ_BMIQ01000014.1"/>
</dbReference>
<evidence type="ECO:0000313" key="3">
    <source>
        <dbReference type="Proteomes" id="UP000644699"/>
    </source>
</evidence>
<dbReference type="Proteomes" id="UP000644699">
    <property type="component" value="Unassembled WGS sequence"/>
</dbReference>
<dbReference type="EMBL" id="BMIQ01000014">
    <property type="protein sequence ID" value="GGE24331.1"/>
    <property type="molecule type" value="Genomic_DNA"/>
</dbReference>
<feature type="domain" description="SpoVT-AbrB" evidence="1">
    <location>
        <begin position="6"/>
        <end position="51"/>
    </location>
</feature>
<reference evidence="2" key="1">
    <citation type="journal article" date="2014" name="Int. J. Syst. Evol. Microbiol.">
        <title>Complete genome sequence of Corynebacterium casei LMG S-19264T (=DSM 44701T), isolated from a smear-ripened cheese.</title>
        <authorList>
            <consortium name="US DOE Joint Genome Institute (JGI-PGF)"/>
            <person name="Walter F."/>
            <person name="Albersmeier A."/>
            <person name="Kalinowski J."/>
            <person name="Ruckert C."/>
        </authorList>
    </citation>
    <scope>NUCLEOTIDE SEQUENCE</scope>
    <source>
        <strain evidence="2">CGMCC 1.15367</strain>
    </source>
</reference>
<comment type="caution">
    <text evidence="2">The sequence shown here is derived from an EMBL/GenBank/DDBJ whole genome shotgun (WGS) entry which is preliminary data.</text>
</comment>
<dbReference type="AlphaFoldDB" id="A0A917A490"/>
<sequence>MESKSVRIIEGGKLIIPAAFRRDLGMNVGDTVIVENVGGELRIRSRRSAIANAQRLMRQLVPEGTSVVDEFIAERRAEAERE</sequence>
<dbReference type="SUPFAM" id="SSF89447">
    <property type="entry name" value="AbrB/MazE/MraZ-like"/>
    <property type="match status" value="1"/>
</dbReference>
<gene>
    <name evidence="2" type="ORF">GCM10011390_49680</name>
</gene>
<dbReference type="InterPro" id="IPR037914">
    <property type="entry name" value="SpoVT-AbrB_sf"/>
</dbReference>
<dbReference type="GO" id="GO:0003677">
    <property type="term" value="F:DNA binding"/>
    <property type="evidence" value="ECO:0007669"/>
    <property type="project" value="InterPro"/>
</dbReference>
<evidence type="ECO:0000259" key="1">
    <source>
        <dbReference type="SMART" id="SM00966"/>
    </source>
</evidence>
<evidence type="ECO:0000313" key="2">
    <source>
        <dbReference type="EMBL" id="GGE24331.1"/>
    </source>
</evidence>
<name>A0A917A490_9HYPH</name>
<reference evidence="2" key="2">
    <citation type="submission" date="2020-09" db="EMBL/GenBank/DDBJ databases">
        <authorList>
            <person name="Sun Q."/>
            <person name="Zhou Y."/>
        </authorList>
    </citation>
    <scope>NUCLEOTIDE SEQUENCE</scope>
    <source>
        <strain evidence="2">CGMCC 1.15367</strain>
    </source>
</reference>
<keyword evidence="3" id="KW-1185">Reference proteome</keyword>
<dbReference type="InterPro" id="IPR007159">
    <property type="entry name" value="SpoVT-AbrB_dom"/>
</dbReference>
<accession>A0A917A490</accession>
<dbReference type="Pfam" id="PF04014">
    <property type="entry name" value="MazE_antitoxin"/>
    <property type="match status" value="1"/>
</dbReference>
<organism evidence="2 3">
    <name type="scientific">Aureimonas endophytica</name>
    <dbReference type="NCBI Taxonomy" id="2027858"/>
    <lineage>
        <taxon>Bacteria</taxon>
        <taxon>Pseudomonadati</taxon>
        <taxon>Pseudomonadota</taxon>
        <taxon>Alphaproteobacteria</taxon>
        <taxon>Hyphomicrobiales</taxon>
        <taxon>Aurantimonadaceae</taxon>
        <taxon>Aureimonas</taxon>
    </lineage>
</organism>
<dbReference type="SMART" id="SM00966">
    <property type="entry name" value="SpoVT_AbrB"/>
    <property type="match status" value="1"/>
</dbReference>
<proteinExistence type="predicted"/>
<protein>
    <recommendedName>
        <fullName evidence="1">SpoVT-AbrB domain-containing protein</fullName>
    </recommendedName>
</protein>